<sequence>METAVLRGRGLSGRPLYSAFACRWSWRPHSRPYSRHRSRPLPYPEISPAKGDMLDLYEKASLDVYDIRKRLWPNKRQARLQMPSKPCRTRFAPSPTGYLHLGSLRTALFNYLFARATCGQFVLRIEDTDQKRLVPDAEQRLYEDLRWAGLSWDEGPDLETSNGPYRQSERLHIYKEHAELLLSQGKAYKCFCPPETSKQNETAASETSEQNETAASETPQPIREPCSCRFMTPRELDDRARNGEQFAIRFLSARRPVWIEDLVYGSFSCQHPSDDFIILKRDGFPTYHLANVVDDRLMKITHVIRGAVCRPVFLPPVSESNRLTVSSLQTGVAHLNTKAR</sequence>
<dbReference type="EMBL" id="CP003012">
    <property type="protein sequence ID" value="AEO69127.1"/>
    <property type="molecule type" value="Genomic_DNA"/>
</dbReference>
<dbReference type="eggNOG" id="KOG1149">
    <property type="taxonomic scope" value="Eukaryota"/>
</dbReference>
<keyword evidence="2 5" id="KW-0547">Nucleotide-binding</keyword>
<dbReference type="STRING" id="578455.G2RBF6"/>
<dbReference type="GeneID" id="11520376"/>
<evidence type="ECO:0000256" key="3">
    <source>
        <dbReference type="ARBA" id="ARBA00022840"/>
    </source>
</evidence>
<evidence type="ECO:0000256" key="5">
    <source>
        <dbReference type="RuleBase" id="RU363037"/>
    </source>
</evidence>
<evidence type="ECO:0000313" key="8">
    <source>
        <dbReference type="EMBL" id="AEO69127.1"/>
    </source>
</evidence>
<dbReference type="Pfam" id="PF00749">
    <property type="entry name" value="tRNA-synt_1c"/>
    <property type="match status" value="1"/>
</dbReference>
<dbReference type="AlphaFoldDB" id="G2RBF6"/>
<dbReference type="GO" id="GO:0004818">
    <property type="term" value="F:glutamate-tRNA ligase activity"/>
    <property type="evidence" value="ECO:0007669"/>
    <property type="project" value="TreeGrafter"/>
</dbReference>
<dbReference type="OrthoDB" id="428822at2759"/>
<name>G2RBF6_THETT</name>
<comment type="similarity">
    <text evidence="5">Belongs to the class-I aminoacyl-tRNA synthetase family.</text>
</comment>
<keyword evidence="5" id="KW-0648">Protein biosynthesis</keyword>
<dbReference type="GO" id="GO:0005739">
    <property type="term" value="C:mitochondrion"/>
    <property type="evidence" value="ECO:0007669"/>
    <property type="project" value="TreeGrafter"/>
</dbReference>
<dbReference type="PRINTS" id="PR00987">
    <property type="entry name" value="TRNASYNTHGLU"/>
</dbReference>
<proteinExistence type="inferred from homology"/>
<dbReference type="GO" id="GO:0006424">
    <property type="term" value="P:glutamyl-tRNA aminoacylation"/>
    <property type="evidence" value="ECO:0007669"/>
    <property type="project" value="TreeGrafter"/>
</dbReference>
<dbReference type="KEGG" id="ttt:THITE_2119173"/>
<dbReference type="InterPro" id="IPR000924">
    <property type="entry name" value="Glu/Gln-tRNA-synth"/>
</dbReference>
<dbReference type="InterPro" id="IPR014729">
    <property type="entry name" value="Rossmann-like_a/b/a_fold"/>
</dbReference>
<evidence type="ECO:0000256" key="4">
    <source>
        <dbReference type="ARBA" id="ARBA00023146"/>
    </source>
</evidence>
<organism evidence="8 9">
    <name type="scientific">Thermothielavioides terrestris (strain ATCC 38088 / NRRL 8126)</name>
    <name type="common">Thielavia terrestris</name>
    <dbReference type="NCBI Taxonomy" id="578455"/>
    <lineage>
        <taxon>Eukaryota</taxon>
        <taxon>Fungi</taxon>
        <taxon>Dikarya</taxon>
        <taxon>Ascomycota</taxon>
        <taxon>Pezizomycotina</taxon>
        <taxon>Sordariomycetes</taxon>
        <taxon>Sordariomycetidae</taxon>
        <taxon>Sordariales</taxon>
        <taxon>Chaetomiaceae</taxon>
        <taxon>Thermothielavioides</taxon>
        <taxon>Thermothielavioides terrestris</taxon>
    </lineage>
</organism>
<dbReference type="InterPro" id="IPR020058">
    <property type="entry name" value="Glu/Gln-tRNA-synth_Ib_cat-dom"/>
</dbReference>
<reference evidence="8 9" key="1">
    <citation type="journal article" date="2011" name="Nat. Biotechnol.">
        <title>Comparative genomic analysis of the thermophilic biomass-degrading fungi Myceliophthora thermophila and Thielavia terrestris.</title>
        <authorList>
            <person name="Berka R.M."/>
            <person name="Grigoriev I.V."/>
            <person name="Otillar R."/>
            <person name="Salamov A."/>
            <person name="Grimwood J."/>
            <person name="Reid I."/>
            <person name="Ishmael N."/>
            <person name="John T."/>
            <person name="Darmond C."/>
            <person name="Moisan M.-C."/>
            <person name="Henrissat B."/>
            <person name="Coutinho P.M."/>
            <person name="Lombard V."/>
            <person name="Natvig D.O."/>
            <person name="Lindquist E."/>
            <person name="Schmutz J."/>
            <person name="Lucas S."/>
            <person name="Harris P."/>
            <person name="Powlowski J."/>
            <person name="Bellemare A."/>
            <person name="Taylor D."/>
            <person name="Butler G."/>
            <person name="de Vries R.P."/>
            <person name="Allijn I.E."/>
            <person name="van den Brink J."/>
            <person name="Ushinsky S."/>
            <person name="Storms R."/>
            <person name="Powell A.J."/>
            <person name="Paulsen I.T."/>
            <person name="Elbourne L.D.H."/>
            <person name="Baker S.E."/>
            <person name="Magnuson J."/>
            <person name="LaBoissiere S."/>
            <person name="Clutterbuck A.J."/>
            <person name="Martinez D."/>
            <person name="Wogulis M."/>
            <person name="de Leon A.L."/>
            <person name="Rey M.W."/>
            <person name="Tsang A."/>
        </authorList>
    </citation>
    <scope>NUCLEOTIDE SEQUENCE [LARGE SCALE GENOMIC DNA]</scope>
    <source>
        <strain evidence="9">ATCC 38088 / NRRL 8126</strain>
    </source>
</reference>
<evidence type="ECO:0000259" key="7">
    <source>
        <dbReference type="Pfam" id="PF00749"/>
    </source>
</evidence>
<evidence type="ECO:0000256" key="6">
    <source>
        <dbReference type="SAM" id="MobiDB-lite"/>
    </source>
</evidence>
<dbReference type="Proteomes" id="UP000008181">
    <property type="component" value="Chromosome 4"/>
</dbReference>
<dbReference type="HOGENOM" id="CLU_816795_0_0_1"/>
<evidence type="ECO:0000313" key="9">
    <source>
        <dbReference type="Proteomes" id="UP000008181"/>
    </source>
</evidence>
<keyword evidence="1 5" id="KW-0436">Ligase</keyword>
<keyword evidence="9" id="KW-1185">Reference proteome</keyword>
<dbReference type="InterPro" id="IPR049940">
    <property type="entry name" value="GluQ/Sye"/>
</dbReference>
<dbReference type="Gene3D" id="3.40.50.620">
    <property type="entry name" value="HUPs"/>
    <property type="match status" value="1"/>
</dbReference>
<keyword evidence="3 5" id="KW-0067">ATP-binding</keyword>
<keyword evidence="4 5" id="KW-0030">Aminoacyl-tRNA synthetase</keyword>
<dbReference type="PANTHER" id="PTHR43311:SF2">
    <property type="entry name" value="GLUTAMATE--TRNA LIGASE, MITOCHONDRIAL-RELATED"/>
    <property type="match status" value="1"/>
</dbReference>
<gene>
    <name evidence="8" type="ORF">THITE_2119173</name>
</gene>
<protein>
    <recommendedName>
        <fullName evidence="7">Glutamyl/glutaminyl-tRNA synthetase class Ib catalytic domain-containing protein</fullName>
    </recommendedName>
</protein>
<feature type="region of interest" description="Disordered" evidence="6">
    <location>
        <begin position="199"/>
        <end position="224"/>
    </location>
</feature>
<evidence type="ECO:0000256" key="2">
    <source>
        <dbReference type="ARBA" id="ARBA00022741"/>
    </source>
</evidence>
<accession>G2RBF6</accession>
<dbReference type="RefSeq" id="XP_003655463.1">
    <property type="nucleotide sequence ID" value="XM_003655415.1"/>
</dbReference>
<feature type="compositionally biased region" description="Polar residues" evidence="6">
    <location>
        <begin position="199"/>
        <end position="219"/>
    </location>
</feature>
<dbReference type="GO" id="GO:0005524">
    <property type="term" value="F:ATP binding"/>
    <property type="evidence" value="ECO:0007669"/>
    <property type="project" value="UniProtKB-KW"/>
</dbReference>
<dbReference type="PANTHER" id="PTHR43311">
    <property type="entry name" value="GLUTAMATE--TRNA LIGASE"/>
    <property type="match status" value="1"/>
</dbReference>
<evidence type="ECO:0000256" key="1">
    <source>
        <dbReference type="ARBA" id="ARBA00022598"/>
    </source>
</evidence>
<dbReference type="SUPFAM" id="SSF52374">
    <property type="entry name" value="Nucleotidylyl transferase"/>
    <property type="match status" value="1"/>
</dbReference>
<feature type="domain" description="Glutamyl/glutaminyl-tRNA synthetase class Ib catalytic" evidence="7">
    <location>
        <begin position="88"/>
        <end position="306"/>
    </location>
</feature>